<evidence type="ECO:0000256" key="5">
    <source>
        <dbReference type="ARBA" id="ARBA00023136"/>
    </source>
</evidence>
<evidence type="ECO:0000313" key="8">
    <source>
        <dbReference type="Proteomes" id="UP000198806"/>
    </source>
</evidence>
<dbReference type="RefSeq" id="WP_091685152.1">
    <property type="nucleotide sequence ID" value="NZ_BAABFM010000010.1"/>
</dbReference>
<dbReference type="Pfam" id="PF02653">
    <property type="entry name" value="BPD_transp_2"/>
    <property type="match status" value="1"/>
</dbReference>
<feature type="transmembrane region" description="Helical" evidence="6">
    <location>
        <begin position="253"/>
        <end position="278"/>
    </location>
</feature>
<evidence type="ECO:0000256" key="1">
    <source>
        <dbReference type="ARBA" id="ARBA00004651"/>
    </source>
</evidence>
<dbReference type="AlphaFoldDB" id="A0A1I5DWM3"/>
<dbReference type="Proteomes" id="UP000198806">
    <property type="component" value="Unassembled WGS sequence"/>
</dbReference>
<evidence type="ECO:0000256" key="3">
    <source>
        <dbReference type="ARBA" id="ARBA00022692"/>
    </source>
</evidence>
<gene>
    <name evidence="7" type="ORF">SAMN04489757_10733</name>
</gene>
<keyword evidence="4 6" id="KW-1133">Transmembrane helix</keyword>
<dbReference type="STRING" id="1527.SAMN04489757_10733"/>
<accession>A0A1I5DWM3</accession>
<keyword evidence="2" id="KW-1003">Cell membrane</keyword>
<dbReference type="EMBL" id="FOWD01000007">
    <property type="protein sequence ID" value="SFO03685.1"/>
    <property type="molecule type" value="Genomic_DNA"/>
</dbReference>
<comment type="subcellular location">
    <subcellularLocation>
        <location evidence="1">Cell membrane</location>
        <topology evidence="1">Multi-pass membrane protein</topology>
    </subcellularLocation>
</comment>
<dbReference type="InterPro" id="IPR043428">
    <property type="entry name" value="LivM-like"/>
</dbReference>
<dbReference type="PANTHER" id="PTHR30482:SF10">
    <property type="entry name" value="HIGH-AFFINITY BRANCHED-CHAIN AMINO ACID TRANSPORT PROTEIN BRAE"/>
    <property type="match status" value="1"/>
</dbReference>
<feature type="transmembrane region" description="Helical" evidence="6">
    <location>
        <begin position="77"/>
        <end position="96"/>
    </location>
</feature>
<dbReference type="InterPro" id="IPR001851">
    <property type="entry name" value="ABC_transp_permease"/>
</dbReference>
<organism evidence="7 8">
    <name type="scientific">Anaerocolumna aminovalerica</name>
    <dbReference type="NCBI Taxonomy" id="1527"/>
    <lineage>
        <taxon>Bacteria</taxon>
        <taxon>Bacillati</taxon>
        <taxon>Bacillota</taxon>
        <taxon>Clostridia</taxon>
        <taxon>Lachnospirales</taxon>
        <taxon>Lachnospiraceae</taxon>
        <taxon>Anaerocolumna</taxon>
    </lineage>
</organism>
<evidence type="ECO:0000256" key="4">
    <source>
        <dbReference type="ARBA" id="ARBA00022989"/>
    </source>
</evidence>
<evidence type="ECO:0000256" key="2">
    <source>
        <dbReference type="ARBA" id="ARBA00022475"/>
    </source>
</evidence>
<feature type="transmembrane region" description="Helical" evidence="6">
    <location>
        <begin position="48"/>
        <end position="70"/>
    </location>
</feature>
<keyword evidence="3 6" id="KW-0812">Transmembrane</keyword>
<protein>
    <submittedName>
        <fullName evidence="7">Amino acid/amide ABC transporter membrane protein 2, HAAT family</fullName>
    </submittedName>
</protein>
<keyword evidence="5 6" id="KW-0472">Membrane</keyword>
<evidence type="ECO:0000313" key="7">
    <source>
        <dbReference type="EMBL" id="SFO03685.1"/>
    </source>
</evidence>
<dbReference type="GO" id="GO:0015658">
    <property type="term" value="F:branched-chain amino acid transmembrane transporter activity"/>
    <property type="evidence" value="ECO:0007669"/>
    <property type="project" value="InterPro"/>
</dbReference>
<dbReference type="PANTHER" id="PTHR30482">
    <property type="entry name" value="HIGH-AFFINITY BRANCHED-CHAIN AMINO ACID TRANSPORT SYSTEM PERMEASE"/>
    <property type="match status" value="1"/>
</dbReference>
<proteinExistence type="predicted"/>
<reference evidence="7 8" key="1">
    <citation type="submission" date="2016-10" db="EMBL/GenBank/DDBJ databases">
        <authorList>
            <person name="de Groot N.N."/>
        </authorList>
    </citation>
    <scope>NUCLEOTIDE SEQUENCE [LARGE SCALE GENOMIC DNA]</scope>
    <source>
        <strain evidence="7 8">DSM 1283</strain>
    </source>
</reference>
<feature type="transmembrane region" description="Helical" evidence="6">
    <location>
        <begin position="216"/>
        <end position="233"/>
    </location>
</feature>
<feature type="transmembrane region" description="Helical" evidence="6">
    <location>
        <begin position="12"/>
        <end position="36"/>
    </location>
</feature>
<dbReference type="GO" id="GO:0005886">
    <property type="term" value="C:plasma membrane"/>
    <property type="evidence" value="ECO:0007669"/>
    <property type="project" value="UniProtKB-SubCell"/>
</dbReference>
<feature type="transmembrane region" description="Helical" evidence="6">
    <location>
        <begin position="290"/>
        <end position="308"/>
    </location>
</feature>
<dbReference type="OrthoDB" id="9789927at2"/>
<evidence type="ECO:0000256" key="6">
    <source>
        <dbReference type="SAM" id="Phobius"/>
    </source>
</evidence>
<name>A0A1I5DWM3_9FIRM</name>
<sequence>MKKDKKVTNSNSIFTLKNIIIVICLIIGYFILTFLAEGDFLSRQSKSLIVPMGINIILAVSLSLTVGFLGELSLGHAGFMAIGGYTGALITLHMDLPKGLEFTLALIAGGIMAAILGFLIGLPVLRLKGDYLAIVTLAFGEIIRSVLTSLKITGGAQGLTKIPRYSNYTWVYIVMILTVVLISNFVKSRHGRAIISVRENYIAAESIGIKVSKYKVMAFVIAAFFAGVAGVFYGHNLSILKPGDFDYNKSIEILVIVVLGGMGNIKGSIIAAIALTFLPEMLRSVDEFRTLLYAVVLIAMMLFRSSGFRTKLEESGKLPKFMKPNMKRVK</sequence>
<keyword evidence="8" id="KW-1185">Reference proteome</keyword>
<dbReference type="CDD" id="cd06581">
    <property type="entry name" value="TM_PBP1_LivM_like"/>
    <property type="match status" value="1"/>
</dbReference>
<feature type="transmembrane region" description="Helical" evidence="6">
    <location>
        <begin position="102"/>
        <end position="124"/>
    </location>
</feature>
<feature type="transmembrane region" description="Helical" evidence="6">
    <location>
        <begin position="170"/>
        <end position="186"/>
    </location>
</feature>